<accession>A0AAD7TX61</accession>
<proteinExistence type="predicted"/>
<dbReference type="Proteomes" id="UP001215151">
    <property type="component" value="Unassembled WGS sequence"/>
</dbReference>
<dbReference type="Pfam" id="PF13812">
    <property type="entry name" value="PPR_3"/>
    <property type="match status" value="1"/>
</dbReference>
<dbReference type="PANTHER" id="PTHR47933">
    <property type="entry name" value="PENTATRICOPEPTIDE REPEAT-CONTAINING PROTEIN 1, MITOCHONDRIAL"/>
    <property type="match status" value="1"/>
</dbReference>
<evidence type="ECO:0008006" key="6">
    <source>
        <dbReference type="Google" id="ProtNLM"/>
    </source>
</evidence>
<feature type="repeat" description="PPR" evidence="2">
    <location>
        <begin position="698"/>
        <end position="732"/>
    </location>
</feature>
<evidence type="ECO:0000313" key="4">
    <source>
        <dbReference type="EMBL" id="KAJ8482910.1"/>
    </source>
</evidence>
<keyword evidence="1" id="KW-0677">Repeat</keyword>
<dbReference type="AlphaFoldDB" id="A0AAD7TX61"/>
<dbReference type="InterPro" id="IPR002885">
    <property type="entry name" value="PPR_rpt"/>
</dbReference>
<feature type="region of interest" description="Disordered" evidence="3">
    <location>
        <begin position="209"/>
        <end position="231"/>
    </location>
</feature>
<name>A0AAD7TX61_9APHY</name>
<dbReference type="PROSITE" id="PS51375">
    <property type="entry name" value="PPR"/>
    <property type="match status" value="4"/>
</dbReference>
<reference evidence="4" key="1">
    <citation type="submission" date="2022-11" db="EMBL/GenBank/DDBJ databases">
        <title>Genome Sequence of Cubamyces cubensis.</title>
        <authorList>
            <person name="Buettner E."/>
        </authorList>
    </citation>
    <scope>NUCLEOTIDE SEQUENCE</scope>
    <source>
        <strain evidence="4">MPL-01</strain>
    </source>
</reference>
<dbReference type="GO" id="GO:0003729">
    <property type="term" value="F:mRNA binding"/>
    <property type="evidence" value="ECO:0007669"/>
    <property type="project" value="TreeGrafter"/>
</dbReference>
<feature type="repeat" description="PPR" evidence="2">
    <location>
        <begin position="396"/>
        <end position="430"/>
    </location>
</feature>
<dbReference type="InterPro" id="IPR051240">
    <property type="entry name" value="Mito_RNA-Proc/Resp"/>
</dbReference>
<evidence type="ECO:0000256" key="1">
    <source>
        <dbReference type="ARBA" id="ARBA00022737"/>
    </source>
</evidence>
<comment type="caution">
    <text evidence="4">The sequence shown here is derived from an EMBL/GenBank/DDBJ whole genome shotgun (WGS) entry which is preliminary data.</text>
</comment>
<sequence length="759" mass="85442">MLLRTASHGIAPAITLDFLIPRTILHQTLSRGEIINPLRTFHRRHQSNQASSLRLPSSLNRSNTTSGLSQLTQELDVFDEQSLAGLTHAQIDAYNNIMPKLRAALNYNDVGKIRKLWAMLKSSNSLAFFGHHHHEMCARGVANFCKRTPPRQLGEDIELVLCEMALHSAAVGATEGLKALMLCAIKDKRPDDALALYGEYLGKLREKGVLRGDDPEGSQQGSPVGLAEEDEPASLSPIRDEVLLCAIVAHAQRDSFYDALQLYLKADTRIAQSTVEEFTHLLHFDRALSVKMNLYARRLSTASLLARPPTLMKHLSNLTRDSATTSLEKLYSATVAGAGEPDPWLAITPEQLSETRVVLLPDFFWPSFIKSFLACRKTDLVERIWDDMLQLGVKPGVAAWNALLDGYGHIRMLNSTLEVWELMRKQGVKPDALSHRALISAYFIAGKVDDALARFQAFERDSLKRGSSMDNSGVLSVYNTTLNGLLMASRVDDALEIKKRMETSGPKPDIITYNTFLRYYGRKGELKSMAKILQELEPAGVKADVYTFSTLLASMLRVRVDADKIVVNFMKKQGVEPDTTALTAIIDNQLQERTPQGFKVAMDLLSKMERGDYGDATPNAITYTSVLTAINRGDWLGKQIVEEYSQRLWETMRKRGIQPTRTTYNVLLRASLENKEPEGLENALRYYRDMINSRVHMGTDTWYIMLKGLVDKRRWEEAKVVVEDMRKYKVNKISSSLRTLMDRVSRQNRSRGPQTEAYL</sequence>
<dbReference type="Gene3D" id="1.25.40.10">
    <property type="entry name" value="Tetratricopeptide repeat domain"/>
    <property type="match status" value="3"/>
</dbReference>
<keyword evidence="5" id="KW-1185">Reference proteome</keyword>
<feature type="repeat" description="PPR" evidence="2">
    <location>
        <begin position="474"/>
        <end position="508"/>
    </location>
</feature>
<evidence type="ECO:0000256" key="2">
    <source>
        <dbReference type="PROSITE-ProRule" id="PRU00708"/>
    </source>
</evidence>
<feature type="compositionally biased region" description="Low complexity" evidence="3">
    <location>
        <begin position="51"/>
        <end position="63"/>
    </location>
</feature>
<dbReference type="Pfam" id="PF01535">
    <property type="entry name" value="PPR"/>
    <property type="match status" value="2"/>
</dbReference>
<gene>
    <name evidence="4" type="ORF">ONZ51_g5033</name>
</gene>
<dbReference type="Pfam" id="PF13041">
    <property type="entry name" value="PPR_2"/>
    <property type="match status" value="2"/>
</dbReference>
<evidence type="ECO:0000313" key="5">
    <source>
        <dbReference type="Proteomes" id="UP001215151"/>
    </source>
</evidence>
<evidence type="ECO:0000256" key="3">
    <source>
        <dbReference type="SAM" id="MobiDB-lite"/>
    </source>
</evidence>
<dbReference type="EMBL" id="JAPEVG010000104">
    <property type="protein sequence ID" value="KAJ8482910.1"/>
    <property type="molecule type" value="Genomic_DNA"/>
</dbReference>
<dbReference type="PANTHER" id="PTHR47933:SF11">
    <property type="entry name" value="PENTATRICOPEPTIDE REPEAT-CONTAINING PROTEIN 2"/>
    <property type="match status" value="1"/>
</dbReference>
<feature type="region of interest" description="Disordered" evidence="3">
    <location>
        <begin position="46"/>
        <end position="66"/>
    </location>
</feature>
<organism evidence="4 5">
    <name type="scientific">Trametes cubensis</name>
    <dbReference type="NCBI Taxonomy" id="1111947"/>
    <lineage>
        <taxon>Eukaryota</taxon>
        <taxon>Fungi</taxon>
        <taxon>Dikarya</taxon>
        <taxon>Basidiomycota</taxon>
        <taxon>Agaricomycotina</taxon>
        <taxon>Agaricomycetes</taxon>
        <taxon>Polyporales</taxon>
        <taxon>Polyporaceae</taxon>
        <taxon>Trametes</taxon>
    </lineage>
</organism>
<dbReference type="NCBIfam" id="TIGR00756">
    <property type="entry name" value="PPR"/>
    <property type="match status" value="3"/>
</dbReference>
<protein>
    <recommendedName>
        <fullName evidence="6">Pentatricopeptide repeat-containing protein</fullName>
    </recommendedName>
</protein>
<dbReference type="InterPro" id="IPR011990">
    <property type="entry name" value="TPR-like_helical_dom_sf"/>
</dbReference>
<feature type="repeat" description="PPR" evidence="2">
    <location>
        <begin position="509"/>
        <end position="543"/>
    </location>
</feature>